<evidence type="ECO:0000256" key="2">
    <source>
        <dbReference type="SAM" id="Coils"/>
    </source>
</evidence>
<feature type="transmembrane region" description="Helical" evidence="3">
    <location>
        <begin position="362"/>
        <end position="386"/>
    </location>
</feature>
<keyword evidence="3" id="KW-1133">Transmembrane helix</keyword>
<dbReference type="Proteomes" id="UP001600165">
    <property type="component" value="Unassembled WGS sequence"/>
</dbReference>
<organism evidence="5 6">
    <name type="scientific">Almyronema epifaneia S1</name>
    <dbReference type="NCBI Taxonomy" id="2991925"/>
    <lineage>
        <taxon>Bacteria</taxon>
        <taxon>Bacillati</taxon>
        <taxon>Cyanobacteriota</taxon>
        <taxon>Cyanophyceae</taxon>
        <taxon>Nodosilineales</taxon>
        <taxon>Nodosilineaceae</taxon>
        <taxon>Almyronema</taxon>
        <taxon>Almyronema epifaneia</taxon>
    </lineage>
</organism>
<evidence type="ECO:0000313" key="5">
    <source>
        <dbReference type="EMBL" id="MFE4106566.1"/>
    </source>
</evidence>
<feature type="transmembrane region" description="Helical" evidence="3">
    <location>
        <begin position="252"/>
        <end position="273"/>
    </location>
</feature>
<feature type="transmembrane region" description="Helical" evidence="3">
    <location>
        <begin position="425"/>
        <end position="444"/>
    </location>
</feature>
<keyword evidence="2" id="KW-0175">Coiled coil</keyword>
<keyword evidence="3" id="KW-0472">Membrane</keyword>
<comment type="caution">
    <text evidence="5">The sequence shown here is derived from an EMBL/GenBank/DDBJ whole genome shotgun (WGS) entry which is preliminary data.</text>
</comment>
<feature type="domain" description="EamA" evidence="4">
    <location>
        <begin position="295"/>
        <end position="409"/>
    </location>
</feature>
<gene>
    <name evidence="5" type="ORF">ACFVKH_09780</name>
</gene>
<reference evidence="5 6" key="1">
    <citation type="submission" date="2024-10" db="EMBL/GenBank/DDBJ databases">
        <authorList>
            <person name="Ratan Roy A."/>
            <person name="Morales Sandoval P.H."/>
            <person name="De Los Santos Villalobos S."/>
            <person name="Chakraborty S."/>
            <person name="Mukherjee J."/>
        </authorList>
    </citation>
    <scope>NUCLEOTIDE SEQUENCE [LARGE SCALE GENOMIC DNA]</scope>
    <source>
        <strain evidence="5 6">S1</strain>
    </source>
</reference>
<proteinExistence type="inferred from homology"/>
<feature type="transmembrane region" description="Helical" evidence="3">
    <location>
        <begin position="499"/>
        <end position="518"/>
    </location>
</feature>
<dbReference type="SUPFAM" id="SSF103481">
    <property type="entry name" value="Multidrug resistance efflux transporter EmrE"/>
    <property type="match status" value="2"/>
</dbReference>
<dbReference type="Pfam" id="PF00892">
    <property type="entry name" value="EamA"/>
    <property type="match status" value="2"/>
</dbReference>
<protein>
    <submittedName>
        <fullName evidence="5">EamA family transporter</fullName>
    </submittedName>
</protein>
<feature type="transmembrane region" description="Helical" evidence="3">
    <location>
        <begin position="558"/>
        <end position="576"/>
    </location>
</feature>
<feature type="transmembrane region" description="Helical" evidence="3">
    <location>
        <begin position="530"/>
        <end position="552"/>
    </location>
</feature>
<feature type="coiled-coil region" evidence="2">
    <location>
        <begin position="37"/>
        <end position="78"/>
    </location>
</feature>
<feature type="transmembrane region" description="Helical" evidence="3">
    <location>
        <begin position="293"/>
        <end position="316"/>
    </location>
</feature>
<feature type="transmembrane region" description="Helical" evidence="3">
    <location>
        <begin position="393"/>
        <end position="413"/>
    </location>
</feature>
<dbReference type="InterPro" id="IPR037185">
    <property type="entry name" value="EmrE-like"/>
</dbReference>
<name>A0ABW6IEG2_9CYAN</name>
<evidence type="ECO:0000256" key="3">
    <source>
        <dbReference type="SAM" id="Phobius"/>
    </source>
</evidence>
<feature type="transmembrane region" description="Helical" evidence="3">
    <location>
        <begin position="337"/>
        <end position="356"/>
    </location>
</feature>
<dbReference type="RefSeq" id="WP_377964438.1">
    <property type="nucleotide sequence ID" value="NZ_JBHZOL010000066.1"/>
</dbReference>
<dbReference type="EMBL" id="JBHZOL010000066">
    <property type="protein sequence ID" value="MFE4106566.1"/>
    <property type="molecule type" value="Genomic_DNA"/>
</dbReference>
<dbReference type="PANTHER" id="PTHR22911:SF137">
    <property type="entry name" value="SOLUTE CARRIER FAMILY 35 MEMBER G2-RELATED"/>
    <property type="match status" value="1"/>
</dbReference>
<sequence>MGQRDDLPNQPEASTQDPAAILRELRQDLDRFQQQFSGQLLQDIDQLQARKSRLMQDIEDLEADYEALQADYQALQTHQEVALSKQQQAQQQVWAKRLAQALASHLQTQLSQTVYTAALESRDRDLPTAVSPDAYRSTHNIHQLLTSLDSSLSSTLQSLQQDLNSYQSGLNRQISRMHSLEKQGEVILEALVGRLNQKLQQQINHLQASAAEGYGQAAADNLDWSAKPVNGSSQRHQDFPLSPRQLSRFQKGLALIFMSTLALSFHNVLVKIIGGGARLFNWLPIDQILPLNVPNALLLLFLRMLVVLPLMGLIAQQLYPPVWQELSQFLSGRDRRAVFQVIGSGFFLFTSQILIYKSIPEIGPGVAVTLLFMYPLITVPLAWFLFGDRPTALRGMVMVAIAMGICMVSWPTINSYVLAGGSISPWGIGAALLSSVAFALYLISMQISFRKLHPVPVTLMQFTTILVLTGVVVAILSVSQALGFAVLGARLEPPTQASALAIAVLLLGVLTLVGYLFNNYGVRLMGAAKASIVASSGPVVTAVLAAVITPGIQTHLQLIEWVGILLVTLGVAALSFERMAVKQKPVAPTLAARTR</sequence>
<keyword evidence="6" id="KW-1185">Reference proteome</keyword>
<evidence type="ECO:0000256" key="1">
    <source>
        <dbReference type="ARBA" id="ARBA00007362"/>
    </source>
</evidence>
<dbReference type="InterPro" id="IPR000620">
    <property type="entry name" value="EamA_dom"/>
</dbReference>
<feature type="transmembrane region" description="Helical" evidence="3">
    <location>
        <begin position="465"/>
        <end position="487"/>
    </location>
</feature>
<keyword evidence="3" id="KW-0812">Transmembrane</keyword>
<evidence type="ECO:0000259" key="4">
    <source>
        <dbReference type="Pfam" id="PF00892"/>
    </source>
</evidence>
<dbReference type="PANTHER" id="PTHR22911">
    <property type="entry name" value="ACYL-MALONYL CONDENSING ENZYME-RELATED"/>
    <property type="match status" value="1"/>
</dbReference>
<comment type="similarity">
    <text evidence="1">Belongs to the EamA transporter family.</text>
</comment>
<accession>A0ABW6IEG2</accession>
<feature type="domain" description="EamA" evidence="4">
    <location>
        <begin position="426"/>
        <end position="575"/>
    </location>
</feature>
<evidence type="ECO:0000313" key="6">
    <source>
        <dbReference type="Proteomes" id="UP001600165"/>
    </source>
</evidence>